<gene>
    <name evidence="1" type="ORF">HPLM_LOCUS1383</name>
</gene>
<dbReference type="WBParaSite" id="HPLM_0000138501-mRNA-1">
    <property type="protein sequence ID" value="HPLM_0000138501-mRNA-1"/>
    <property type="gene ID" value="HPLM_0000138501"/>
</dbReference>
<dbReference type="AlphaFoldDB" id="A0A0N4VVR5"/>
<accession>A0A0N4VVR5</accession>
<proteinExistence type="predicted"/>
<dbReference type="Proteomes" id="UP000268014">
    <property type="component" value="Unassembled WGS sequence"/>
</dbReference>
<reference evidence="3" key="1">
    <citation type="submission" date="2017-02" db="UniProtKB">
        <authorList>
            <consortium name="WormBaseParasite"/>
        </authorList>
    </citation>
    <scope>IDENTIFICATION</scope>
</reference>
<sequence length="55" mass="6265">QISRWNTCGSTIEANAKRRGQLSSERLTRKVSFPARNSVGTRGRCEFELGRRRAL</sequence>
<protein>
    <submittedName>
        <fullName evidence="1 3">Uncharacterized protein</fullName>
    </submittedName>
</protein>
<dbReference type="EMBL" id="UZAF01001793">
    <property type="protein sequence ID" value="VDO09247.1"/>
    <property type="molecule type" value="Genomic_DNA"/>
</dbReference>
<evidence type="ECO:0000313" key="1">
    <source>
        <dbReference type="EMBL" id="VDO09247.1"/>
    </source>
</evidence>
<evidence type="ECO:0000313" key="2">
    <source>
        <dbReference type="Proteomes" id="UP000268014"/>
    </source>
</evidence>
<organism evidence="3">
    <name type="scientific">Haemonchus placei</name>
    <name type="common">Barber's pole worm</name>
    <dbReference type="NCBI Taxonomy" id="6290"/>
    <lineage>
        <taxon>Eukaryota</taxon>
        <taxon>Metazoa</taxon>
        <taxon>Ecdysozoa</taxon>
        <taxon>Nematoda</taxon>
        <taxon>Chromadorea</taxon>
        <taxon>Rhabditida</taxon>
        <taxon>Rhabditina</taxon>
        <taxon>Rhabditomorpha</taxon>
        <taxon>Strongyloidea</taxon>
        <taxon>Trichostrongylidae</taxon>
        <taxon>Haemonchus</taxon>
    </lineage>
</organism>
<reference evidence="1 2" key="2">
    <citation type="submission" date="2018-11" db="EMBL/GenBank/DDBJ databases">
        <authorList>
            <consortium name="Pathogen Informatics"/>
        </authorList>
    </citation>
    <scope>NUCLEOTIDE SEQUENCE [LARGE SCALE GENOMIC DNA]</scope>
    <source>
        <strain evidence="1 2">MHpl1</strain>
    </source>
</reference>
<evidence type="ECO:0000313" key="3">
    <source>
        <dbReference type="WBParaSite" id="HPLM_0000138501-mRNA-1"/>
    </source>
</evidence>
<name>A0A0N4VVR5_HAEPC</name>
<keyword evidence="2" id="KW-1185">Reference proteome</keyword>